<evidence type="ECO:0000256" key="1">
    <source>
        <dbReference type="ARBA" id="ARBA00009686"/>
    </source>
</evidence>
<name>A0A061J7W4_TRYRA</name>
<keyword evidence="4" id="KW-1185">Reference proteome</keyword>
<dbReference type="SUPFAM" id="SSF52833">
    <property type="entry name" value="Thioredoxin-like"/>
    <property type="match status" value="1"/>
</dbReference>
<gene>
    <name evidence="3" type="ORF">TRSC58_02090</name>
</gene>
<evidence type="ECO:0000259" key="2">
    <source>
        <dbReference type="Pfam" id="PF02114"/>
    </source>
</evidence>
<evidence type="ECO:0000313" key="3">
    <source>
        <dbReference type="EMBL" id="ESL10181.1"/>
    </source>
</evidence>
<dbReference type="Pfam" id="PF02114">
    <property type="entry name" value="Phosducin"/>
    <property type="match status" value="1"/>
</dbReference>
<feature type="domain" description="Phosducin" evidence="2">
    <location>
        <begin position="22"/>
        <end position="185"/>
    </location>
</feature>
<dbReference type="AlphaFoldDB" id="A0A061J7W4"/>
<sequence length="189" mass="22059">MENPTEKALLQVAETIERAIDDEMEHIDNINDEELMLLRRKRLKALKEMGERRDAWLKKGHGKLQELTDPKEFFTAVEHSERVVVHFMRRSTLRCSILDRHLRAIAVKHFETRFCFVDVERLPVLAERFNVMMLPTLMLIEKKNTFHSIIGFDEFGGTDDFSTDTLVNVLSHYGMLNECGMFSADQSDE</sequence>
<comment type="caution">
    <text evidence="3">The sequence shown here is derived from an EMBL/GenBank/DDBJ whole genome shotgun (WGS) entry which is preliminary data.</text>
</comment>
<protein>
    <submittedName>
        <fullName evidence="3">ATP binding protein-like protein</fullName>
    </submittedName>
</protein>
<accession>A0A061J7W4</accession>
<organism evidence="3 4">
    <name type="scientific">Trypanosoma rangeli SC58</name>
    <dbReference type="NCBI Taxonomy" id="429131"/>
    <lineage>
        <taxon>Eukaryota</taxon>
        <taxon>Discoba</taxon>
        <taxon>Euglenozoa</taxon>
        <taxon>Kinetoplastea</taxon>
        <taxon>Metakinetoplastina</taxon>
        <taxon>Trypanosomatida</taxon>
        <taxon>Trypanosomatidae</taxon>
        <taxon>Trypanosoma</taxon>
        <taxon>Herpetosoma</taxon>
    </lineage>
</organism>
<dbReference type="Proteomes" id="UP000031737">
    <property type="component" value="Unassembled WGS sequence"/>
</dbReference>
<dbReference type="OrthoDB" id="10257948at2759"/>
<reference evidence="3 4" key="1">
    <citation type="submission" date="2013-07" db="EMBL/GenBank/DDBJ databases">
        <authorList>
            <person name="Stoco P.H."/>
            <person name="Wagner G."/>
            <person name="Gerber A."/>
            <person name="Zaha A."/>
            <person name="Thompson C."/>
            <person name="Bartholomeu D.C."/>
            <person name="Luckemeyer D.D."/>
            <person name="Bahia D."/>
            <person name="Loreto E."/>
            <person name="Prestes E.B."/>
            <person name="Lima F.M."/>
            <person name="Rodrigues-Luiz G."/>
            <person name="Vallejo G.A."/>
            <person name="Filho J.F."/>
            <person name="Monteiro K.M."/>
            <person name="Tyler K.M."/>
            <person name="de Almeida L.G."/>
            <person name="Ortiz M.F."/>
            <person name="Siervo M.A."/>
            <person name="de Moraes M.H."/>
            <person name="Cunha O.L."/>
            <person name="Mendonca-Neto R."/>
            <person name="Silva R."/>
            <person name="Teixeira S.M."/>
            <person name="Murta S.M."/>
            <person name="Sincero T.C."/>
            <person name="Mendes T.A."/>
            <person name="Urmenyi T.P."/>
            <person name="Silva V.G."/>
            <person name="da Rocha W.D."/>
            <person name="Andersson B."/>
            <person name="Romanha A.J."/>
            <person name="Steindel M."/>
            <person name="de Vasconcelos A.T."/>
            <person name="Grisard E.C."/>
        </authorList>
    </citation>
    <scope>NUCLEOTIDE SEQUENCE [LARGE SCALE GENOMIC DNA]</scope>
    <source>
        <strain evidence="3 4">SC58</strain>
    </source>
</reference>
<dbReference type="EMBL" id="AUPL01002090">
    <property type="protein sequence ID" value="ESL10181.1"/>
    <property type="molecule type" value="Genomic_DNA"/>
</dbReference>
<evidence type="ECO:0000313" key="4">
    <source>
        <dbReference type="Proteomes" id="UP000031737"/>
    </source>
</evidence>
<dbReference type="CDD" id="cd02989">
    <property type="entry name" value="Phd_like_TxnDC9"/>
    <property type="match status" value="1"/>
</dbReference>
<proteinExistence type="inferred from homology"/>
<dbReference type="VEuPathDB" id="TriTrypDB:TRSC58_02090"/>
<dbReference type="InterPro" id="IPR036249">
    <property type="entry name" value="Thioredoxin-like_sf"/>
</dbReference>
<comment type="similarity">
    <text evidence="1">Belongs to the phosducin family.</text>
</comment>
<dbReference type="Gene3D" id="3.40.30.10">
    <property type="entry name" value="Glutaredoxin"/>
    <property type="match status" value="1"/>
</dbReference>
<dbReference type="InterPro" id="IPR024253">
    <property type="entry name" value="Phosducin_thioredoxin-like_dom"/>
</dbReference>
<dbReference type="PANTHER" id="PTHR21148">
    <property type="entry name" value="THIOREDOXIN DOMAIN-CONTAINING PROTEIN 9"/>
    <property type="match status" value="1"/>
</dbReference>